<dbReference type="AlphaFoldDB" id="A0A417YGL9"/>
<reference evidence="1 2" key="1">
    <citation type="journal article" date="2007" name="Int. J. Syst. Evol. Microbiol.">
        <title>Oceanobacillus profundus sp. nov., isolated from a deep-sea sediment core.</title>
        <authorList>
            <person name="Kim Y.G."/>
            <person name="Choi D.H."/>
            <person name="Hyun S."/>
            <person name="Cho B.C."/>
        </authorList>
    </citation>
    <scope>NUCLEOTIDE SEQUENCE [LARGE SCALE GENOMIC DNA]</scope>
    <source>
        <strain evidence="1 2">DSM 18246</strain>
    </source>
</reference>
<proteinExistence type="predicted"/>
<protein>
    <submittedName>
        <fullName evidence="1">Uncharacterized protein</fullName>
    </submittedName>
</protein>
<dbReference type="RefSeq" id="WP_118889528.1">
    <property type="nucleotide sequence ID" value="NZ_PHUT01000007.1"/>
</dbReference>
<name>A0A417YGL9_9BACI</name>
<dbReference type="EMBL" id="QWEH01000007">
    <property type="protein sequence ID" value="RHW31970.1"/>
    <property type="molecule type" value="Genomic_DNA"/>
</dbReference>
<comment type="caution">
    <text evidence="1">The sequence shown here is derived from an EMBL/GenBank/DDBJ whole genome shotgun (WGS) entry which is preliminary data.</text>
</comment>
<evidence type="ECO:0000313" key="2">
    <source>
        <dbReference type="Proteomes" id="UP000285456"/>
    </source>
</evidence>
<dbReference type="Proteomes" id="UP000285456">
    <property type="component" value="Unassembled WGS sequence"/>
</dbReference>
<evidence type="ECO:0000313" key="1">
    <source>
        <dbReference type="EMBL" id="RHW31970.1"/>
    </source>
</evidence>
<gene>
    <name evidence="1" type="ORF">D1B32_12090</name>
</gene>
<organism evidence="1 2">
    <name type="scientific">Oceanobacillus profundus</name>
    <dbReference type="NCBI Taxonomy" id="372463"/>
    <lineage>
        <taxon>Bacteria</taxon>
        <taxon>Bacillati</taxon>
        <taxon>Bacillota</taxon>
        <taxon>Bacilli</taxon>
        <taxon>Bacillales</taxon>
        <taxon>Bacillaceae</taxon>
        <taxon>Oceanobacillus</taxon>
    </lineage>
</organism>
<sequence length="61" mass="7528">MSHSDKQMLVARIRKDDHILRDYFNDIKQSDRAYEVRRLLEKAIIIEQKEKEEIRKLKEEQ</sequence>
<accession>A0A417YGL9</accession>
<keyword evidence="2" id="KW-1185">Reference proteome</keyword>